<accession>A0A3D9FCS1</accession>
<dbReference type="RefSeq" id="WP_116235106.1">
    <property type="nucleotide sequence ID" value="NZ_QRDP01000004.1"/>
</dbReference>
<organism evidence="1 2">
    <name type="scientific">Parasphingopyxis lamellibrachiae</name>
    <dbReference type="NCBI Taxonomy" id="680125"/>
    <lineage>
        <taxon>Bacteria</taxon>
        <taxon>Pseudomonadati</taxon>
        <taxon>Pseudomonadota</taxon>
        <taxon>Alphaproteobacteria</taxon>
        <taxon>Sphingomonadales</taxon>
        <taxon>Sphingomonadaceae</taxon>
        <taxon>Parasphingopyxis</taxon>
    </lineage>
</organism>
<dbReference type="EMBL" id="QRDP01000004">
    <property type="protein sequence ID" value="RED15604.1"/>
    <property type="molecule type" value="Genomic_DNA"/>
</dbReference>
<dbReference type="Proteomes" id="UP000256310">
    <property type="component" value="Unassembled WGS sequence"/>
</dbReference>
<comment type="caution">
    <text evidence="1">The sequence shown here is derived from an EMBL/GenBank/DDBJ whole genome shotgun (WGS) entry which is preliminary data.</text>
</comment>
<keyword evidence="2" id="KW-1185">Reference proteome</keyword>
<reference evidence="1 2" key="1">
    <citation type="submission" date="2018-07" db="EMBL/GenBank/DDBJ databases">
        <title>Genomic Encyclopedia of Type Strains, Phase IV (KMG-IV): sequencing the most valuable type-strain genomes for metagenomic binning, comparative biology and taxonomic classification.</title>
        <authorList>
            <person name="Goeker M."/>
        </authorList>
    </citation>
    <scope>NUCLEOTIDE SEQUENCE [LARGE SCALE GENOMIC DNA]</scope>
    <source>
        <strain evidence="1 2">DSM 26725</strain>
    </source>
</reference>
<dbReference type="AlphaFoldDB" id="A0A3D9FCS1"/>
<evidence type="ECO:0000313" key="2">
    <source>
        <dbReference type="Proteomes" id="UP000256310"/>
    </source>
</evidence>
<sequence>MFQLLAALFFTLALIAPLAVIVLTLHQNWAAIAAALRGTPSPAPIIVTGTRRPRAAARISSRPVRAVLPPVRAAA</sequence>
<name>A0A3D9FCS1_9SPHN</name>
<evidence type="ECO:0000313" key="1">
    <source>
        <dbReference type="EMBL" id="RED15604.1"/>
    </source>
</evidence>
<gene>
    <name evidence="1" type="ORF">DFR46_0602</name>
</gene>
<proteinExistence type="predicted"/>
<protein>
    <submittedName>
        <fullName evidence="1">Uncharacterized protein</fullName>
    </submittedName>
</protein>